<protein>
    <recommendedName>
        <fullName evidence="3">EF-hand domain-containing protein</fullName>
    </recommendedName>
</protein>
<dbReference type="InterPro" id="IPR018247">
    <property type="entry name" value="EF_Hand_1_Ca_BS"/>
</dbReference>
<feature type="coiled-coil region" evidence="2">
    <location>
        <begin position="151"/>
        <end position="207"/>
    </location>
</feature>
<reference evidence="4" key="1">
    <citation type="submission" date="2022-12" db="EMBL/GenBank/DDBJ databases">
        <title>Genome assemblies of Blomia tropicalis.</title>
        <authorList>
            <person name="Cui Y."/>
        </authorList>
    </citation>
    <scope>NUCLEOTIDE SEQUENCE</scope>
    <source>
        <tissue evidence="4">Adult mites</tissue>
    </source>
</reference>
<dbReference type="Gene3D" id="1.10.238.10">
    <property type="entry name" value="EF-hand"/>
    <property type="match status" value="1"/>
</dbReference>
<dbReference type="Pfam" id="PF13499">
    <property type="entry name" value="EF-hand_7"/>
    <property type="match status" value="1"/>
</dbReference>
<keyword evidence="2" id="KW-0175">Coiled coil</keyword>
<accession>A0A9Q0MGK0</accession>
<dbReference type="Proteomes" id="UP001142055">
    <property type="component" value="Chromosome 1"/>
</dbReference>
<keyword evidence="5" id="KW-1185">Reference proteome</keyword>
<keyword evidence="1" id="KW-0106">Calcium</keyword>
<feature type="domain" description="EF-hand" evidence="3">
    <location>
        <begin position="7"/>
        <end position="42"/>
    </location>
</feature>
<dbReference type="SUPFAM" id="SSF47473">
    <property type="entry name" value="EF-hand"/>
    <property type="match status" value="1"/>
</dbReference>
<dbReference type="EMBL" id="JAPWDV010000001">
    <property type="protein sequence ID" value="KAJ6224012.1"/>
    <property type="molecule type" value="Genomic_DNA"/>
</dbReference>
<evidence type="ECO:0000313" key="5">
    <source>
        <dbReference type="Proteomes" id="UP001142055"/>
    </source>
</evidence>
<gene>
    <name evidence="4" type="ORF">RDWZM_002557</name>
</gene>
<evidence type="ECO:0000259" key="3">
    <source>
        <dbReference type="PROSITE" id="PS50222"/>
    </source>
</evidence>
<dbReference type="InterPro" id="IPR011992">
    <property type="entry name" value="EF-hand-dom_pair"/>
</dbReference>
<evidence type="ECO:0000256" key="2">
    <source>
        <dbReference type="SAM" id="Coils"/>
    </source>
</evidence>
<organism evidence="4 5">
    <name type="scientific">Blomia tropicalis</name>
    <name type="common">Mite</name>
    <dbReference type="NCBI Taxonomy" id="40697"/>
    <lineage>
        <taxon>Eukaryota</taxon>
        <taxon>Metazoa</taxon>
        <taxon>Ecdysozoa</taxon>
        <taxon>Arthropoda</taxon>
        <taxon>Chelicerata</taxon>
        <taxon>Arachnida</taxon>
        <taxon>Acari</taxon>
        <taxon>Acariformes</taxon>
        <taxon>Sarcoptiformes</taxon>
        <taxon>Astigmata</taxon>
        <taxon>Glycyphagoidea</taxon>
        <taxon>Echimyopodidae</taxon>
        <taxon>Blomia</taxon>
    </lineage>
</organism>
<comment type="caution">
    <text evidence="4">The sequence shown here is derived from an EMBL/GenBank/DDBJ whole genome shotgun (WGS) entry which is preliminary data.</text>
</comment>
<evidence type="ECO:0000256" key="1">
    <source>
        <dbReference type="ARBA" id="ARBA00022837"/>
    </source>
</evidence>
<dbReference type="InterPro" id="IPR002048">
    <property type="entry name" value="EF_hand_dom"/>
</dbReference>
<dbReference type="PROSITE" id="PS50222">
    <property type="entry name" value="EF_HAND_2"/>
    <property type="match status" value="1"/>
</dbReference>
<proteinExistence type="predicted"/>
<evidence type="ECO:0000313" key="4">
    <source>
        <dbReference type="EMBL" id="KAJ6224012.1"/>
    </source>
</evidence>
<dbReference type="GO" id="GO:0005509">
    <property type="term" value="F:calcium ion binding"/>
    <property type="evidence" value="ECO:0007669"/>
    <property type="project" value="InterPro"/>
</dbReference>
<dbReference type="PROSITE" id="PS00018">
    <property type="entry name" value="EF_HAND_1"/>
    <property type="match status" value="1"/>
</dbReference>
<dbReference type="AlphaFoldDB" id="A0A9Q0MGK0"/>
<sequence>MESIKSNEKMRLWNLFQACDHDHDGLINVDDIRRYCQRTEMCDYTPEAMLKLFDIAEGTRLTFEDFVNKKIAHDQLTFPQGDNSVSDSDDYDTQTFLDNGSWTSTHINQYNDLNQYQPWNLDQYDDSLWNYSRNNLDYGMNGIDSNLINYLNDLSVENENINTELQRIINERDYLRETIQNLQENCNLKFEREKRNWNNERQQLMEKIFYLQTILNNNNY</sequence>
<name>A0A9Q0MGK0_BLOTA</name>